<keyword evidence="1" id="KW-0812">Transmembrane</keyword>
<evidence type="ECO:0000256" key="1">
    <source>
        <dbReference type="SAM" id="Phobius"/>
    </source>
</evidence>
<accession>A0A606M788</accession>
<dbReference type="EMBL" id="DAATPV010000148">
    <property type="protein sequence ID" value="HAE9697399.1"/>
    <property type="molecule type" value="Genomic_DNA"/>
</dbReference>
<evidence type="ECO:0000313" key="3">
    <source>
        <dbReference type="EMBL" id="HAE9697399.1"/>
    </source>
</evidence>
<proteinExistence type="predicted"/>
<dbReference type="EMBL" id="AALIFY010000045">
    <property type="protein sequence ID" value="ECZ8923319.1"/>
    <property type="molecule type" value="Genomic_DNA"/>
</dbReference>
<keyword evidence="1" id="KW-1133">Transmembrane helix</keyword>
<reference evidence="2" key="3">
    <citation type="submission" date="2018-07" db="EMBL/GenBank/DDBJ databases">
        <authorList>
            <consortium name="GenomeTrakr network: Whole genome sequencing for foodborne pathogen traceback"/>
        </authorList>
    </citation>
    <scope>NUCLEOTIDE SEQUENCE</scope>
    <source>
        <strain evidence="2">HIY0317</strain>
    </source>
</reference>
<reference evidence="3" key="1">
    <citation type="journal article" date="2018" name="Genome Biol.">
        <title>SKESA: strategic k-mer extension for scrupulous assemblies.</title>
        <authorList>
            <person name="Souvorov A."/>
            <person name="Agarwala R."/>
            <person name="Lipman D.J."/>
        </authorList>
    </citation>
    <scope>NUCLEOTIDE SEQUENCE</scope>
    <source>
        <strain evidence="3">Salmonella enterica</strain>
    </source>
</reference>
<comment type="caution">
    <text evidence="2">The sequence shown here is derived from an EMBL/GenBank/DDBJ whole genome shotgun (WGS) entry which is preliminary data.</text>
</comment>
<name>A0A606M788_SALDE</name>
<gene>
    <name evidence="2" type="ORF">AGP76_23390</name>
    <name evidence="3" type="ORF">G4W05_004558</name>
</gene>
<feature type="transmembrane region" description="Helical" evidence="1">
    <location>
        <begin position="93"/>
        <end position="113"/>
    </location>
</feature>
<organism evidence="2">
    <name type="scientific">Salmonella derby</name>
    <dbReference type="NCBI Taxonomy" id="28144"/>
    <lineage>
        <taxon>Bacteria</taxon>
        <taxon>Pseudomonadati</taxon>
        <taxon>Pseudomonadota</taxon>
        <taxon>Gammaproteobacteria</taxon>
        <taxon>Enterobacterales</taxon>
        <taxon>Enterobacteriaceae</taxon>
        <taxon>Salmonella</taxon>
    </lineage>
</organism>
<dbReference type="AlphaFoldDB" id="A0A606M788"/>
<evidence type="ECO:0000313" key="2">
    <source>
        <dbReference type="EMBL" id="ECZ8923319.1"/>
    </source>
</evidence>
<sequence>MSDPNDLDGFSDATGGKVLVVKDFVGPIMAAEERADRRHLRWSKTGVTFAMTVVVALMNWMVIDMLGTVVQQEMHMISMGVLPAENRTVTTDVYLALIAGTVAEVSALFFIIVKSMFKSSNEPKDTAVTESTST</sequence>
<reference evidence="3" key="2">
    <citation type="submission" date="2018-07" db="EMBL/GenBank/DDBJ databases">
        <authorList>
            <consortium name="NCBI Pathogen Detection Project"/>
        </authorList>
    </citation>
    <scope>NUCLEOTIDE SEQUENCE</scope>
    <source>
        <strain evidence="3">Salmonella enterica</strain>
    </source>
</reference>
<dbReference type="RefSeq" id="WP_045332491.1">
    <property type="nucleotide sequence ID" value="NZ_CP117310.1"/>
</dbReference>
<protein>
    <submittedName>
        <fullName evidence="2">Uncharacterized protein</fullName>
    </submittedName>
</protein>
<feature type="transmembrane region" description="Helical" evidence="1">
    <location>
        <begin position="47"/>
        <end position="70"/>
    </location>
</feature>
<keyword evidence="1" id="KW-0472">Membrane</keyword>